<keyword evidence="4" id="KW-1185">Reference proteome</keyword>
<name>A0A9P9DS51_9HYPO</name>
<dbReference type="OrthoDB" id="1673781at2759"/>
<dbReference type="EMBL" id="JAGMUV010000022">
    <property type="protein sequence ID" value="KAH7124378.1"/>
    <property type="molecule type" value="Genomic_DNA"/>
</dbReference>
<feature type="domain" description="HPt" evidence="2">
    <location>
        <begin position="48"/>
        <end position="153"/>
    </location>
</feature>
<evidence type="ECO:0000313" key="4">
    <source>
        <dbReference type="Proteomes" id="UP000738349"/>
    </source>
</evidence>
<gene>
    <name evidence="3" type="ORF">EDB81DRAFT_699418</name>
</gene>
<dbReference type="InterPro" id="IPR036641">
    <property type="entry name" value="HPT_dom_sf"/>
</dbReference>
<dbReference type="GO" id="GO:0005737">
    <property type="term" value="C:cytoplasm"/>
    <property type="evidence" value="ECO:0007669"/>
    <property type="project" value="TreeGrafter"/>
</dbReference>
<dbReference type="PROSITE" id="PS50894">
    <property type="entry name" value="HPT"/>
    <property type="match status" value="1"/>
</dbReference>
<dbReference type="GO" id="GO:0005634">
    <property type="term" value="C:nucleus"/>
    <property type="evidence" value="ECO:0007669"/>
    <property type="project" value="TreeGrafter"/>
</dbReference>
<dbReference type="PANTHER" id="PTHR28242">
    <property type="entry name" value="PHOSPHORELAY INTERMEDIATE PROTEIN YPD1"/>
    <property type="match status" value="1"/>
</dbReference>
<dbReference type="Proteomes" id="UP000738349">
    <property type="component" value="Unassembled WGS sequence"/>
</dbReference>
<dbReference type="InterPro" id="IPR008207">
    <property type="entry name" value="Sig_transdc_His_kin_Hpt_dom"/>
</dbReference>
<dbReference type="GO" id="GO:0009927">
    <property type="term" value="F:histidine phosphotransfer kinase activity"/>
    <property type="evidence" value="ECO:0007669"/>
    <property type="project" value="InterPro"/>
</dbReference>
<evidence type="ECO:0000313" key="3">
    <source>
        <dbReference type="EMBL" id="KAH7124378.1"/>
    </source>
</evidence>
<reference evidence="3" key="1">
    <citation type="journal article" date="2021" name="Nat. Commun.">
        <title>Genetic determinants of endophytism in the Arabidopsis root mycobiome.</title>
        <authorList>
            <person name="Mesny F."/>
            <person name="Miyauchi S."/>
            <person name="Thiergart T."/>
            <person name="Pickel B."/>
            <person name="Atanasova L."/>
            <person name="Karlsson M."/>
            <person name="Huettel B."/>
            <person name="Barry K.W."/>
            <person name="Haridas S."/>
            <person name="Chen C."/>
            <person name="Bauer D."/>
            <person name="Andreopoulos W."/>
            <person name="Pangilinan J."/>
            <person name="LaButti K."/>
            <person name="Riley R."/>
            <person name="Lipzen A."/>
            <person name="Clum A."/>
            <person name="Drula E."/>
            <person name="Henrissat B."/>
            <person name="Kohler A."/>
            <person name="Grigoriev I.V."/>
            <person name="Martin F.M."/>
            <person name="Hacquard S."/>
        </authorList>
    </citation>
    <scope>NUCLEOTIDE SEQUENCE</scope>
    <source>
        <strain evidence="3">MPI-CAGE-AT-0147</strain>
    </source>
</reference>
<sequence>MSMSVLPSSQGNDLALGGDEGCFNLPDFRKNVDMIWFSEILSMDESEKREFSKSIVFAFFEQVWETLDKLDTALADKDFKKIASLSVFLKGSSATLGFVNINNRCEEIQQYCWKENIGGTSWHDKEARLAHITVALEMLKTEHNELEEALKMFFSISESNAA</sequence>
<dbReference type="Gene3D" id="1.20.120.160">
    <property type="entry name" value="HPT domain"/>
    <property type="match status" value="1"/>
</dbReference>
<evidence type="ECO:0000256" key="1">
    <source>
        <dbReference type="PROSITE-ProRule" id="PRU00110"/>
    </source>
</evidence>
<accession>A0A9P9DS51</accession>
<dbReference type="Pfam" id="PF01627">
    <property type="entry name" value="Hpt"/>
    <property type="match status" value="1"/>
</dbReference>
<dbReference type="PANTHER" id="PTHR28242:SF52">
    <property type="entry name" value="PHOSPHORELAY INTERMEDIATE PROTEIN YPD1"/>
    <property type="match status" value="1"/>
</dbReference>
<organism evidence="3 4">
    <name type="scientific">Dactylonectria macrodidyma</name>
    <dbReference type="NCBI Taxonomy" id="307937"/>
    <lineage>
        <taxon>Eukaryota</taxon>
        <taxon>Fungi</taxon>
        <taxon>Dikarya</taxon>
        <taxon>Ascomycota</taxon>
        <taxon>Pezizomycotina</taxon>
        <taxon>Sordariomycetes</taxon>
        <taxon>Hypocreomycetidae</taxon>
        <taxon>Hypocreales</taxon>
        <taxon>Nectriaceae</taxon>
        <taxon>Dactylonectria</taxon>
    </lineage>
</organism>
<dbReference type="InterPro" id="IPR045871">
    <property type="entry name" value="AHP1-5/YPD1"/>
</dbReference>
<dbReference type="GO" id="GO:0043424">
    <property type="term" value="F:protein histidine kinase binding"/>
    <property type="evidence" value="ECO:0007669"/>
    <property type="project" value="InterPro"/>
</dbReference>
<dbReference type="AlphaFoldDB" id="A0A9P9DS51"/>
<comment type="caution">
    <text evidence="3">The sequence shown here is derived from an EMBL/GenBank/DDBJ whole genome shotgun (WGS) entry which is preliminary data.</text>
</comment>
<dbReference type="SUPFAM" id="SSF47226">
    <property type="entry name" value="Histidine-containing phosphotransfer domain, HPT domain"/>
    <property type="match status" value="1"/>
</dbReference>
<evidence type="ECO:0000259" key="2">
    <source>
        <dbReference type="PROSITE" id="PS50894"/>
    </source>
</evidence>
<comment type="caution">
    <text evidence="1">Lacks conserved residue(s) required for the propagation of feature annotation.</text>
</comment>
<proteinExistence type="predicted"/>
<dbReference type="GO" id="GO:0000160">
    <property type="term" value="P:phosphorelay signal transduction system"/>
    <property type="evidence" value="ECO:0007669"/>
    <property type="project" value="InterPro"/>
</dbReference>
<protein>
    <submittedName>
        <fullName evidence="3">Hpt domain-containing protein</fullName>
    </submittedName>
</protein>